<feature type="chain" id="PRO_5046189329" description="NlpE C-terminal OB domain-containing protein" evidence="1">
    <location>
        <begin position="21"/>
        <end position="172"/>
    </location>
</feature>
<name>A0ABS5LLY3_9BURK</name>
<comment type="caution">
    <text evidence="3">The sequence shown here is derived from an EMBL/GenBank/DDBJ whole genome shotgun (WGS) entry which is preliminary data.</text>
</comment>
<proteinExistence type="predicted"/>
<evidence type="ECO:0000259" key="2">
    <source>
        <dbReference type="Pfam" id="PF17185"/>
    </source>
</evidence>
<organism evidence="3 4">
    <name type="scientific">Comamonas brasiliensis</name>
    <dbReference type="NCBI Taxonomy" id="1812482"/>
    <lineage>
        <taxon>Bacteria</taxon>
        <taxon>Pseudomonadati</taxon>
        <taxon>Pseudomonadota</taxon>
        <taxon>Betaproteobacteria</taxon>
        <taxon>Burkholderiales</taxon>
        <taxon>Comamonadaceae</taxon>
        <taxon>Comamonas</taxon>
    </lineage>
</organism>
<keyword evidence="1" id="KW-0732">Signal</keyword>
<dbReference type="InterPro" id="IPR033450">
    <property type="entry name" value="NlpE_C"/>
</dbReference>
<dbReference type="PROSITE" id="PS51257">
    <property type="entry name" value="PROKAR_LIPOPROTEIN"/>
    <property type="match status" value="1"/>
</dbReference>
<evidence type="ECO:0000256" key="1">
    <source>
        <dbReference type="SAM" id="SignalP"/>
    </source>
</evidence>
<evidence type="ECO:0000313" key="4">
    <source>
        <dbReference type="Proteomes" id="UP001647436"/>
    </source>
</evidence>
<gene>
    <name evidence="3" type="ORF">DJFAAGMI_00198</name>
</gene>
<evidence type="ECO:0000313" key="3">
    <source>
        <dbReference type="EMBL" id="MBS3017491.1"/>
    </source>
</evidence>
<reference evidence="3 4" key="1">
    <citation type="submission" date="2020-03" db="EMBL/GenBank/DDBJ databases">
        <title>The role of nitrogen metabolism on polyethylene biodegradation.</title>
        <authorList>
            <person name="Peixoto J."/>
            <person name="Vizzotto C.S."/>
            <person name="Ramos A."/>
            <person name="Alves G."/>
            <person name="Steindorff A."/>
            <person name="Kruger R."/>
        </authorList>
    </citation>
    <scope>NUCLEOTIDE SEQUENCE [LARGE SCALE GENOMIC DNA]</scope>
    <source>
        <strain evidence="3 4">PE63</strain>
    </source>
</reference>
<protein>
    <recommendedName>
        <fullName evidence="2">NlpE C-terminal OB domain-containing protein</fullName>
    </recommendedName>
</protein>
<accession>A0ABS5LLY3</accession>
<sequence length="172" mass="18514">MQSKLWRLAASVIVVTGLTACSSLSGMTDKVSQTWDKTWTGLTGKKQAQTQTQAAVKQAGPLSGGLKPSQESGRWQGLYSLDGETARFQECETGQVISVLPEGDSVLLEQAYLNTRSSATIAMLAEVQGQLVERAVADPVLARQGRKMLALRVERFVALSSQAACRNAKANW</sequence>
<dbReference type="Proteomes" id="UP001647436">
    <property type="component" value="Unassembled WGS sequence"/>
</dbReference>
<dbReference type="InterPro" id="IPR038139">
    <property type="entry name" value="NlpE_C_sf"/>
</dbReference>
<keyword evidence="4" id="KW-1185">Reference proteome</keyword>
<dbReference type="Pfam" id="PF17185">
    <property type="entry name" value="NlpE_C"/>
    <property type="match status" value="1"/>
</dbReference>
<feature type="domain" description="NlpE C-terminal OB" evidence="2">
    <location>
        <begin position="72"/>
        <end position="166"/>
    </location>
</feature>
<feature type="signal peptide" evidence="1">
    <location>
        <begin position="1"/>
        <end position="20"/>
    </location>
</feature>
<dbReference type="EMBL" id="JAANES010000001">
    <property type="protein sequence ID" value="MBS3017491.1"/>
    <property type="molecule type" value="Genomic_DNA"/>
</dbReference>
<dbReference type="Gene3D" id="2.40.50.540">
    <property type="match status" value="1"/>
</dbReference>
<dbReference type="RefSeq" id="WP_211455616.1">
    <property type="nucleotide sequence ID" value="NZ_JAANES010000001.1"/>
</dbReference>